<comment type="subcellular location">
    <subcellularLocation>
        <location evidence="1">Cell membrane</location>
        <topology evidence="1">Multi-pass membrane protein</topology>
    </subcellularLocation>
</comment>
<dbReference type="Pfam" id="PF07690">
    <property type="entry name" value="MFS_1"/>
    <property type="match status" value="1"/>
</dbReference>
<feature type="domain" description="Major facilitator superfamily (MFS) profile" evidence="9">
    <location>
        <begin position="56"/>
        <end position="541"/>
    </location>
</feature>
<feature type="transmembrane region" description="Helical" evidence="8">
    <location>
        <begin position="121"/>
        <end position="141"/>
    </location>
</feature>
<feature type="transmembrane region" description="Helical" evidence="8">
    <location>
        <begin position="179"/>
        <end position="198"/>
    </location>
</feature>
<evidence type="ECO:0000313" key="10">
    <source>
        <dbReference type="EMBL" id="GAA4822676.1"/>
    </source>
</evidence>
<protein>
    <submittedName>
        <fullName evidence="10">MFS transporter</fullName>
    </submittedName>
</protein>
<feature type="compositionally biased region" description="Low complexity" evidence="7">
    <location>
        <begin position="18"/>
        <end position="30"/>
    </location>
</feature>
<evidence type="ECO:0000256" key="5">
    <source>
        <dbReference type="ARBA" id="ARBA00022989"/>
    </source>
</evidence>
<dbReference type="EMBL" id="BAABKQ010000001">
    <property type="protein sequence ID" value="GAA4822676.1"/>
    <property type="molecule type" value="Genomic_DNA"/>
</dbReference>
<keyword evidence="6 8" id="KW-0472">Membrane</keyword>
<keyword evidence="11" id="KW-1185">Reference proteome</keyword>
<evidence type="ECO:0000256" key="3">
    <source>
        <dbReference type="ARBA" id="ARBA00022475"/>
    </source>
</evidence>
<feature type="region of interest" description="Disordered" evidence="7">
    <location>
        <begin position="1"/>
        <end position="30"/>
    </location>
</feature>
<feature type="transmembrane region" description="Helical" evidence="8">
    <location>
        <begin position="210"/>
        <end position="231"/>
    </location>
</feature>
<evidence type="ECO:0000256" key="4">
    <source>
        <dbReference type="ARBA" id="ARBA00022692"/>
    </source>
</evidence>
<dbReference type="Gene3D" id="1.20.1250.20">
    <property type="entry name" value="MFS general substrate transporter like domains"/>
    <property type="match status" value="1"/>
</dbReference>
<dbReference type="PANTHER" id="PTHR42718">
    <property type="entry name" value="MAJOR FACILITATOR SUPERFAMILY MULTIDRUG TRANSPORTER MFSC"/>
    <property type="match status" value="1"/>
</dbReference>
<feature type="transmembrane region" description="Helical" evidence="8">
    <location>
        <begin position="153"/>
        <end position="172"/>
    </location>
</feature>
<keyword evidence="5 8" id="KW-1133">Transmembrane helix</keyword>
<feature type="transmembrane region" description="Helical" evidence="8">
    <location>
        <begin position="375"/>
        <end position="393"/>
    </location>
</feature>
<evidence type="ECO:0000256" key="1">
    <source>
        <dbReference type="ARBA" id="ARBA00004651"/>
    </source>
</evidence>
<dbReference type="PRINTS" id="PR01036">
    <property type="entry name" value="TCRTETB"/>
</dbReference>
<organism evidence="10 11">
    <name type="scientific">Tomitella cavernea</name>
    <dbReference type="NCBI Taxonomy" id="1387982"/>
    <lineage>
        <taxon>Bacteria</taxon>
        <taxon>Bacillati</taxon>
        <taxon>Actinomycetota</taxon>
        <taxon>Actinomycetes</taxon>
        <taxon>Mycobacteriales</taxon>
        <taxon>Tomitella</taxon>
    </lineage>
</organism>
<reference evidence="11" key="1">
    <citation type="journal article" date="2019" name="Int. J. Syst. Evol. Microbiol.">
        <title>The Global Catalogue of Microorganisms (GCM) 10K type strain sequencing project: providing services to taxonomists for standard genome sequencing and annotation.</title>
        <authorList>
            <consortium name="The Broad Institute Genomics Platform"/>
            <consortium name="The Broad Institute Genome Sequencing Center for Infectious Disease"/>
            <person name="Wu L."/>
            <person name="Ma J."/>
        </authorList>
    </citation>
    <scope>NUCLEOTIDE SEQUENCE [LARGE SCALE GENOMIC DNA]</scope>
    <source>
        <strain evidence="11">JCM 18542</strain>
    </source>
</reference>
<feature type="transmembrane region" description="Helical" evidence="8">
    <location>
        <begin position="399"/>
        <end position="416"/>
    </location>
</feature>
<dbReference type="InterPro" id="IPR011701">
    <property type="entry name" value="MFS"/>
</dbReference>
<feature type="transmembrane region" description="Helical" evidence="8">
    <location>
        <begin position="346"/>
        <end position="363"/>
    </location>
</feature>
<feature type="transmembrane region" description="Helical" evidence="8">
    <location>
        <begin position="309"/>
        <end position="334"/>
    </location>
</feature>
<feature type="transmembrane region" description="Helical" evidence="8">
    <location>
        <begin position="243"/>
        <end position="261"/>
    </location>
</feature>
<evidence type="ECO:0000256" key="8">
    <source>
        <dbReference type="SAM" id="Phobius"/>
    </source>
</evidence>
<dbReference type="InterPro" id="IPR036259">
    <property type="entry name" value="MFS_trans_sf"/>
</dbReference>
<dbReference type="PROSITE" id="PS50850">
    <property type="entry name" value="MFS"/>
    <property type="match status" value="1"/>
</dbReference>
<sequence>MDNTKADETTRGPGDAVADGPEAAEGSAAAEGPADAAGVSAAAGSAGSIGRHNIWTLLVVCAATFMLLLDVTIVTVALPDIQHELSASFTAVQWVIDAYALTLAALLLVSGSLADRFGLRLVFTVGLVVFTAGSALCAGAQDATMLVLSRAVQGIGGAILFATSLALLAVNFHGKARGMAFGVWGAVTGVATSLGPILGGALTTGVSWRAIFWINIPIGIIAVVATLRYVTESKSPHATRPDWAGATTFTAGLVVLVYGLIRAGQEGWTDGAVLGCFAAAVVLLAAFVVVERRVDHPMFDLSLLRIPTFLGGSIAAFAMNGSLFAMFLYVVIYLQNGLGYSALETGVRMLLVSGMTLVAATVAGRASAHVSTKWLIGPGLALVAVGLFLMMGLDAGSDWTHFIAGFLVAGLGAGLVNPPLASTAIGVVAPQRSGMASGINNTCRQVGIAVGTAVYGTIFATSMRGALEGAGATGQGAQLADAVQHGSVASIVGSVPPEQQASLANELLAGFAGSMDHLLLTGGIVALVGAVLAIVLIRSRDFVQA</sequence>
<evidence type="ECO:0000313" key="11">
    <source>
        <dbReference type="Proteomes" id="UP001500839"/>
    </source>
</evidence>
<feature type="transmembrane region" description="Helical" evidence="8">
    <location>
        <begin position="267"/>
        <end position="289"/>
    </location>
</feature>
<feature type="transmembrane region" description="Helical" evidence="8">
    <location>
        <begin position="54"/>
        <end position="79"/>
    </location>
</feature>
<feature type="compositionally biased region" description="Basic and acidic residues" evidence="7">
    <location>
        <begin position="1"/>
        <end position="10"/>
    </location>
</feature>
<evidence type="ECO:0000259" key="9">
    <source>
        <dbReference type="PROSITE" id="PS50850"/>
    </source>
</evidence>
<keyword evidence="2" id="KW-0813">Transport</keyword>
<dbReference type="RefSeq" id="WP_307810856.1">
    <property type="nucleotide sequence ID" value="NZ_BAABKQ010000001.1"/>
</dbReference>
<feature type="transmembrane region" description="Helical" evidence="8">
    <location>
        <begin position="91"/>
        <end position="109"/>
    </location>
</feature>
<evidence type="ECO:0000256" key="6">
    <source>
        <dbReference type="ARBA" id="ARBA00023136"/>
    </source>
</evidence>
<dbReference type="NCBIfam" id="TIGR00711">
    <property type="entry name" value="efflux_EmrB"/>
    <property type="match status" value="1"/>
</dbReference>
<evidence type="ECO:0000256" key="7">
    <source>
        <dbReference type="SAM" id="MobiDB-lite"/>
    </source>
</evidence>
<evidence type="ECO:0000256" key="2">
    <source>
        <dbReference type="ARBA" id="ARBA00022448"/>
    </source>
</evidence>
<feature type="transmembrane region" description="Helical" evidence="8">
    <location>
        <begin position="518"/>
        <end position="537"/>
    </location>
</feature>
<dbReference type="SUPFAM" id="SSF103473">
    <property type="entry name" value="MFS general substrate transporter"/>
    <property type="match status" value="1"/>
</dbReference>
<dbReference type="InterPro" id="IPR020846">
    <property type="entry name" value="MFS_dom"/>
</dbReference>
<dbReference type="PANTHER" id="PTHR42718:SF49">
    <property type="entry name" value="EXPORT PROTEIN"/>
    <property type="match status" value="1"/>
</dbReference>
<comment type="caution">
    <text evidence="10">The sequence shown here is derived from an EMBL/GenBank/DDBJ whole genome shotgun (WGS) entry which is preliminary data.</text>
</comment>
<keyword evidence="4 8" id="KW-0812">Transmembrane</keyword>
<accession>A0ABP9CYD7</accession>
<dbReference type="InterPro" id="IPR004638">
    <property type="entry name" value="EmrB-like"/>
</dbReference>
<keyword evidence="3" id="KW-1003">Cell membrane</keyword>
<gene>
    <name evidence="10" type="ORF">GCM10023353_34070</name>
</gene>
<proteinExistence type="predicted"/>
<name>A0ABP9CYD7_9ACTN</name>
<dbReference type="Proteomes" id="UP001500839">
    <property type="component" value="Unassembled WGS sequence"/>
</dbReference>
<dbReference type="CDD" id="cd17321">
    <property type="entry name" value="MFS_MMR_MDR_like"/>
    <property type="match status" value="1"/>
</dbReference>
<dbReference type="Gene3D" id="1.20.1720.10">
    <property type="entry name" value="Multidrug resistance protein D"/>
    <property type="match status" value="1"/>
</dbReference>